<name>A0ABQ1FAB2_9SPHN</name>
<dbReference type="Pfam" id="PF06904">
    <property type="entry name" value="Extensin-like_C"/>
    <property type="match status" value="1"/>
</dbReference>
<dbReference type="Proteomes" id="UP000603317">
    <property type="component" value="Unassembled WGS sequence"/>
</dbReference>
<keyword evidence="3" id="KW-1185">Reference proteome</keyword>
<evidence type="ECO:0000259" key="1">
    <source>
        <dbReference type="Pfam" id="PF06904"/>
    </source>
</evidence>
<gene>
    <name evidence="2" type="ORF">GCM10010923_11840</name>
</gene>
<protein>
    <submittedName>
        <fullName evidence="2">Extensin</fullName>
    </submittedName>
</protein>
<sequence>MRKPAHWPPTGRFSPYDRWALALLLIGAVVVGARSWLAAHPQHDPWAPLDLNDPVGWATDRKLVALRDRPQECRAVLERSGIDFTAFEPAGEGACRREDRTVLAPEPNRGLSLRPGAPQATCAVAAGLVLWMDKVVQPAAQEHLGSRIVALDHLGTNNCRRIGGGDSGRWSEHATGNAIDIAAFRTEDGRTISVLRDWENDPDDSAAATFLRTARDGACDIFGTTLSPDYNPAHADHFHLDQAGGRVGWSVCR</sequence>
<reference evidence="3" key="1">
    <citation type="journal article" date="2019" name="Int. J. Syst. Evol. Microbiol.">
        <title>The Global Catalogue of Microorganisms (GCM) 10K type strain sequencing project: providing services to taxonomists for standard genome sequencing and annotation.</title>
        <authorList>
            <consortium name="The Broad Institute Genomics Platform"/>
            <consortium name="The Broad Institute Genome Sequencing Center for Infectious Disease"/>
            <person name="Wu L."/>
            <person name="Ma J."/>
        </authorList>
    </citation>
    <scope>NUCLEOTIDE SEQUENCE [LARGE SCALE GENOMIC DNA]</scope>
    <source>
        <strain evidence="3">CGMCC 1.15297</strain>
    </source>
</reference>
<evidence type="ECO:0000313" key="2">
    <source>
        <dbReference type="EMBL" id="GGA04278.1"/>
    </source>
</evidence>
<comment type="caution">
    <text evidence="2">The sequence shown here is derived from an EMBL/GenBank/DDBJ whole genome shotgun (WGS) entry which is preliminary data.</text>
</comment>
<dbReference type="EMBL" id="BMID01000001">
    <property type="protein sequence ID" value="GGA04278.1"/>
    <property type="molecule type" value="Genomic_DNA"/>
</dbReference>
<dbReference type="RefSeq" id="WP_229658100.1">
    <property type="nucleotide sequence ID" value="NZ_BMID01000001.1"/>
</dbReference>
<accession>A0ABQ1FAB2</accession>
<evidence type="ECO:0000313" key="3">
    <source>
        <dbReference type="Proteomes" id="UP000603317"/>
    </source>
</evidence>
<proteinExistence type="predicted"/>
<organism evidence="2 3">
    <name type="scientific">Blastomonas marina</name>
    <dbReference type="NCBI Taxonomy" id="1867408"/>
    <lineage>
        <taxon>Bacteria</taxon>
        <taxon>Pseudomonadati</taxon>
        <taxon>Pseudomonadota</taxon>
        <taxon>Alphaproteobacteria</taxon>
        <taxon>Sphingomonadales</taxon>
        <taxon>Sphingomonadaceae</taxon>
        <taxon>Blastomonas</taxon>
    </lineage>
</organism>
<feature type="domain" description="Extensin-like C-terminal" evidence="1">
    <location>
        <begin position="72"/>
        <end position="253"/>
    </location>
</feature>
<dbReference type="InterPro" id="IPR009683">
    <property type="entry name" value="Extensin-like_C"/>
</dbReference>